<dbReference type="GO" id="GO:0032366">
    <property type="term" value="P:intracellular sterol transport"/>
    <property type="evidence" value="ECO:0007669"/>
    <property type="project" value="TreeGrafter"/>
</dbReference>
<comment type="caution">
    <text evidence="5">The sequence shown here is derived from an EMBL/GenBank/DDBJ whole genome shotgun (WGS) entry which is preliminary data.</text>
</comment>
<organism evidence="5 6">
    <name type="scientific">Allacma fusca</name>
    <dbReference type="NCBI Taxonomy" id="39272"/>
    <lineage>
        <taxon>Eukaryota</taxon>
        <taxon>Metazoa</taxon>
        <taxon>Ecdysozoa</taxon>
        <taxon>Arthropoda</taxon>
        <taxon>Hexapoda</taxon>
        <taxon>Collembola</taxon>
        <taxon>Symphypleona</taxon>
        <taxon>Sminthuridae</taxon>
        <taxon>Allacma</taxon>
    </lineage>
</organism>
<evidence type="ECO:0000313" key="6">
    <source>
        <dbReference type="Proteomes" id="UP000708208"/>
    </source>
</evidence>
<protein>
    <recommendedName>
        <fullName evidence="4">VASt domain-containing protein</fullName>
    </recommendedName>
</protein>
<dbReference type="AlphaFoldDB" id="A0A8J2K209"/>
<proteinExistence type="predicted"/>
<dbReference type="GO" id="GO:0005886">
    <property type="term" value="C:plasma membrane"/>
    <property type="evidence" value="ECO:0007669"/>
    <property type="project" value="TreeGrafter"/>
</dbReference>
<evidence type="ECO:0000256" key="1">
    <source>
        <dbReference type="ARBA" id="ARBA00004370"/>
    </source>
</evidence>
<evidence type="ECO:0000313" key="5">
    <source>
        <dbReference type="EMBL" id="CAG7729719.1"/>
    </source>
</evidence>
<comment type="subcellular location">
    <subcellularLocation>
        <location evidence="1">Membrane</location>
    </subcellularLocation>
</comment>
<dbReference type="PANTHER" id="PTHR23319">
    <property type="entry name" value="GRAM DOMAIN CONTAINING 1B, ISOFORM E"/>
    <property type="match status" value="1"/>
</dbReference>
<dbReference type="PANTHER" id="PTHR23319:SF4">
    <property type="entry name" value="GRAM DOMAIN CONTAINING 1B, ISOFORM E"/>
    <property type="match status" value="1"/>
</dbReference>
<dbReference type="GO" id="GO:0005789">
    <property type="term" value="C:endoplasmic reticulum membrane"/>
    <property type="evidence" value="ECO:0007669"/>
    <property type="project" value="TreeGrafter"/>
</dbReference>
<feature type="region of interest" description="Disordered" evidence="3">
    <location>
        <begin position="1"/>
        <end position="48"/>
    </location>
</feature>
<gene>
    <name evidence="5" type="ORF">AFUS01_LOCUS18413</name>
</gene>
<dbReference type="OrthoDB" id="2162691at2759"/>
<dbReference type="Proteomes" id="UP000708208">
    <property type="component" value="Unassembled WGS sequence"/>
</dbReference>
<name>A0A8J2K209_9HEXA</name>
<dbReference type="Pfam" id="PF16016">
    <property type="entry name" value="VASt"/>
    <property type="match status" value="1"/>
</dbReference>
<dbReference type="GO" id="GO:0120015">
    <property type="term" value="F:sterol transfer activity"/>
    <property type="evidence" value="ECO:0007669"/>
    <property type="project" value="TreeGrafter"/>
</dbReference>
<keyword evidence="6" id="KW-1185">Reference proteome</keyword>
<dbReference type="InterPro" id="IPR051482">
    <property type="entry name" value="Cholesterol_transport"/>
</dbReference>
<sequence length="226" mass="24797">MPLDAVVTSGEHSPAVLGLPEHGVGISGPTTDASDSSESDGEHEPVTGNLDVLTEDSSALEIPLCPVLHSEGREVVNAVIPTDVDTLFTMLFTSSKFFLDFHTLRKTFDIVQCPWQQSSDGSQKIRQVSFTVTLNHVMGPKHSQVTESQVMLPVSKPGRMYAIDVESVNAGIPYADSFYVTTHFCLSRLTPNETKMCVVNQIKYKKSVWKYTKETVNRSTLCGTTQ</sequence>
<dbReference type="GO" id="GO:0140268">
    <property type="term" value="C:endoplasmic reticulum-plasma membrane contact site"/>
    <property type="evidence" value="ECO:0007669"/>
    <property type="project" value="TreeGrafter"/>
</dbReference>
<dbReference type="InterPro" id="IPR031968">
    <property type="entry name" value="VASt"/>
</dbReference>
<accession>A0A8J2K209</accession>
<evidence type="ECO:0000256" key="2">
    <source>
        <dbReference type="ARBA" id="ARBA00023136"/>
    </source>
</evidence>
<reference evidence="5" key="1">
    <citation type="submission" date="2021-06" db="EMBL/GenBank/DDBJ databases">
        <authorList>
            <person name="Hodson N. C."/>
            <person name="Mongue J. A."/>
            <person name="Jaron S. K."/>
        </authorList>
    </citation>
    <scope>NUCLEOTIDE SEQUENCE</scope>
</reference>
<dbReference type="GO" id="GO:0032934">
    <property type="term" value="F:sterol binding"/>
    <property type="evidence" value="ECO:0007669"/>
    <property type="project" value="TreeGrafter"/>
</dbReference>
<feature type="domain" description="VASt" evidence="4">
    <location>
        <begin position="71"/>
        <end position="226"/>
    </location>
</feature>
<dbReference type="EMBL" id="CAJVCH010183049">
    <property type="protein sequence ID" value="CAG7729719.1"/>
    <property type="molecule type" value="Genomic_DNA"/>
</dbReference>
<keyword evidence="2" id="KW-0472">Membrane</keyword>
<evidence type="ECO:0000256" key="3">
    <source>
        <dbReference type="SAM" id="MobiDB-lite"/>
    </source>
</evidence>
<evidence type="ECO:0000259" key="4">
    <source>
        <dbReference type="PROSITE" id="PS51778"/>
    </source>
</evidence>
<dbReference type="PROSITE" id="PS51778">
    <property type="entry name" value="VAST"/>
    <property type="match status" value="1"/>
</dbReference>